<dbReference type="EMBL" id="CM037615">
    <property type="protein sequence ID" value="KAH8014256.1"/>
    <property type="molecule type" value="Genomic_DNA"/>
</dbReference>
<organism evidence="1 2">
    <name type="scientific">Sphaerodactylus townsendi</name>
    <dbReference type="NCBI Taxonomy" id="933632"/>
    <lineage>
        <taxon>Eukaryota</taxon>
        <taxon>Metazoa</taxon>
        <taxon>Chordata</taxon>
        <taxon>Craniata</taxon>
        <taxon>Vertebrata</taxon>
        <taxon>Euteleostomi</taxon>
        <taxon>Lepidosauria</taxon>
        <taxon>Squamata</taxon>
        <taxon>Bifurcata</taxon>
        <taxon>Gekkota</taxon>
        <taxon>Sphaerodactylidae</taxon>
        <taxon>Sphaerodactylus</taxon>
    </lineage>
</organism>
<accession>A0ACB8G3Y0</accession>
<comment type="caution">
    <text evidence="1">The sequence shown here is derived from an EMBL/GenBank/DDBJ whole genome shotgun (WGS) entry which is preliminary data.</text>
</comment>
<proteinExistence type="predicted"/>
<protein>
    <submittedName>
        <fullName evidence="1">Uncharacterized protein</fullName>
    </submittedName>
</protein>
<keyword evidence="2" id="KW-1185">Reference proteome</keyword>
<evidence type="ECO:0000313" key="2">
    <source>
        <dbReference type="Proteomes" id="UP000827872"/>
    </source>
</evidence>
<sequence>MNSTALGSGLPGGMWGEGAELLTLGFFPQLFWTFLSPTLSTACFIPFYDAASLSMSYCDSRSEARELFHFSLQENFSLCNALSSSMCSKAPRRGCFPLLYIWRRWGAGCWGIGRRLNIPQIHVRKASD</sequence>
<gene>
    <name evidence="1" type="ORF">K3G42_027916</name>
</gene>
<dbReference type="Proteomes" id="UP000827872">
    <property type="component" value="Linkage Group LG02"/>
</dbReference>
<reference evidence="1" key="1">
    <citation type="submission" date="2021-08" db="EMBL/GenBank/DDBJ databases">
        <title>The first chromosome-level gecko genome reveals the dynamic sex chromosomes of Neotropical dwarf geckos (Sphaerodactylidae: Sphaerodactylus).</title>
        <authorList>
            <person name="Pinto B.J."/>
            <person name="Keating S.E."/>
            <person name="Gamble T."/>
        </authorList>
    </citation>
    <scope>NUCLEOTIDE SEQUENCE</scope>
    <source>
        <strain evidence="1">TG3544</strain>
    </source>
</reference>
<evidence type="ECO:0000313" key="1">
    <source>
        <dbReference type="EMBL" id="KAH8014256.1"/>
    </source>
</evidence>
<name>A0ACB8G3Y0_9SAUR</name>